<evidence type="ECO:0000313" key="1">
    <source>
        <dbReference type="EMBL" id="KAG1359352.1"/>
    </source>
</evidence>
<dbReference type="AlphaFoldDB" id="A0A8K0N6X3"/>
<dbReference type="Proteomes" id="UP000797356">
    <property type="component" value="Chromosome 8"/>
</dbReference>
<evidence type="ECO:0000313" key="2">
    <source>
        <dbReference type="Proteomes" id="UP000797356"/>
    </source>
</evidence>
<organism evidence="1 2">
    <name type="scientific">Cocos nucifera</name>
    <name type="common">Coconut palm</name>
    <dbReference type="NCBI Taxonomy" id="13894"/>
    <lineage>
        <taxon>Eukaryota</taxon>
        <taxon>Viridiplantae</taxon>
        <taxon>Streptophyta</taxon>
        <taxon>Embryophyta</taxon>
        <taxon>Tracheophyta</taxon>
        <taxon>Spermatophyta</taxon>
        <taxon>Magnoliopsida</taxon>
        <taxon>Liliopsida</taxon>
        <taxon>Arecaceae</taxon>
        <taxon>Arecoideae</taxon>
        <taxon>Cocoseae</taxon>
        <taxon>Attaleinae</taxon>
        <taxon>Cocos</taxon>
    </lineage>
</organism>
<dbReference type="EMBL" id="CM017879">
    <property type="protein sequence ID" value="KAG1359352.1"/>
    <property type="molecule type" value="Genomic_DNA"/>
</dbReference>
<name>A0A8K0N6X3_COCNU</name>
<reference evidence="1" key="2">
    <citation type="submission" date="2019-07" db="EMBL/GenBank/DDBJ databases">
        <authorList>
            <person name="Yang Y."/>
            <person name="Bocs S."/>
            <person name="Baudouin L."/>
        </authorList>
    </citation>
    <scope>NUCLEOTIDE SEQUENCE</scope>
    <source>
        <tissue evidence="1">Spear leaf of Hainan Tall coconut</tissue>
    </source>
</reference>
<comment type="caution">
    <text evidence="1">The sequence shown here is derived from an EMBL/GenBank/DDBJ whole genome shotgun (WGS) entry which is preliminary data.</text>
</comment>
<proteinExistence type="predicted"/>
<reference evidence="1" key="1">
    <citation type="journal article" date="2017" name="Gigascience">
        <title>The genome draft of coconut (Cocos nucifera).</title>
        <authorList>
            <person name="Xiao Y."/>
            <person name="Xu P."/>
            <person name="Fan H."/>
            <person name="Baudouin L."/>
            <person name="Xia W."/>
            <person name="Bocs S."/>
            <person name="Xu J."/>
            <person name="Li Q."/>
            <person name="Guo A."/>
            <person name="Zhou L."/>
            <person name="Li J."/>
            <person name="Wu Y."/>
            <person name="Ma Z."/>
            <person name="Armero A."/>
            <person name="Issali A.E."/>
            <person name="Liu N."/>
            <person name="Peng M."/>
            <person name="Yang Y."/>
        </authorList>
    </citation>
    <scope>NUCLEOTIDE SEQUENCE</scope>
    <source>
        <tissue evidence="1">Spear leaf of Hainan Tall coconut</tissue>
    </source>
</reference>
<sequence>MPDLRDSEEEGSRIVDVVEERIRGCVLESKRRKCRPSPCFPLDGSPIAWRRSRPSSPWTADDPPWISCSSSMLEGESSI</sequence>
<gene>
    <name evidence="1" type="ORF">COCNU_08G007980</name>
</gene>
<accession>A0A8K0N6X3</accession>
<keyword evidence="2" id="KW-1185">Reference proteome</keyword>
<protein>
    <submittedName>
        <fullName evidence="1">Uncharacterized protein</fullName>
    </submittedName>
</protein>